<proteinExistence type="predicted"/>
<dbReference type="PANTHER" id="PTHR46599:SF3">
    <property type="entry name" value="PIGGYBAC TRANSPOSABLE ELEMENT-DERIVED PROTEIN 4"/>
    <property type="match status" value="1"/>
</dbReference>
<reference evidence="3 4" key="1">
    <citation type="journal article" date="2019" name="Sci. Rep.">
        <title>Orb-weaving spider Araneus ventricosus genome elucidates the spidroin gene catalogue.</title>
        <authorList>
            <person name="Kono N."/>
            <person name="Nakamura H."/>
            <person name="Ohtoshi R."/>
            <person name="Moran D.A.P."/>
            <person name="Shinohara A."/>
            <person name="Yoshida Y."/>
            <person name="Fujiwara M."/>
            <person name="Mori M."/>
            <person name="Tomita M."/>
            <person name="Arakawa K."/>
        </authorList>
    </citation>
    <scope>NUCLEOTIDE SEQUENCE [LARGE SCALE GENOMIC DNA]</scope>
</reference>
<dbReference type="Proteomes" id="UP000499080">
    <property type="component" value="Unassembled WGS sequence"/>
</dbReference>
<dbReference type="AlphaFoldDB" id="A0A4Y2VJF0"/>
<feature type="domain" description="PiggyBac transposable element-derived protein" evidence="2">
    <location>
        <begin position="1"/>
        <end position="305"/>
    </location>
</feature>
<evidence type="ECO:0000313" key="4">
    <source>
        <dbReference type="Proteomes" id="UP000499080"/>
    </source>
</evidence>
<comment type="caution">
    <text evidence="3">The sequence shown here is derived from an EMBL/GenBank/DDBJ whole genome shotgun (WGS) entry which is preliminary data.</text>
</comment>
<dbReference type="Pfam" id="PF13843">
    <property type="entry name" value="DDE_Tnp_1_7"/>
    <property type="match status" value="1"/>
</dbReference>
<feature type="compositionally biased region" description="Basic and acidic residues" evidence="1">
    <location>
        <begin position="407"/>
        <end position="417"/>
    </location>
</feature>
<keyword evidence="4" id="KW-1185">Reference proteome</keyword>
<feature type="region of interest" description="Disordered" evidence="1">
    <location>
        <begin position="332"/>
        <end position="365"/>
    </location>
</feature>
<sequence length="454" mass="52966">MLFSYHRLPRIRNYWSSDIDYSVPVVPDTLSRNRYFQILGNLHGNDNEVIPKQNTDRLYKIRPLMDKLNKNFQSLRMPHQTQSIDESMILFKGRSTLKQYNPKKPIKRGYKLWCRSDMSGYMYEFEVYQGKDDSEFKRFGLGGSVVQKLTKSLVNKNHIIMMDNFFSSVELYEYLKSVGIYACGIVQSNRKGLPSLAVDKALKRGDFDCRITDQGLSYFKWKDNRCVVFLSNYHGTEVCKIQRKQKDGSIMDIPAPTIVRDYNSHMGGVDKSDMLKSLYDRDRKAKKWWHRLFFGIIEIAMVNSYICYSDIQDKISLLEYKRRVTQGLITMSKVSSKKRGRPRSDAGEISELPPPKKRKTANFSVSDDIRQQNKGAHWPVFVKNRGRSQNIEVTTHKTKQRTTSRYKHTDKNDREASWEEDGSSSATYHRKEKAADCNRYKLAVFNNTVHESCC</sequence>
<evidence type="ECO:0000259" key="2">
    <source>
        <dbReference type="Pfam" id="PF13843"/>
    </source>
</evidence>
<dbReference type="EMBL" id="BGPR01047736">
    <property type="protein sequence ID" value="GBO24781.1"/>
    <property type="molecule type" value="Genomic_DNA"/>
</dbReference>
<dbReference type="InterPro" id="IPR029526">
    <property type="entry name" value="PGBD"/>
</dbReference>
<evidence type="ECO:0000313" key="3">
    <source>
        <dbReference type="EMBL" id="GBO24781.1"/>
    </source>
</evidence>
<accession>A0A4Y2VJF0</accession>
<evidence type="ECO:0000256" key="1">
    <source>
        <dbReference type="SAM" id="MobiDB-lite"/>
    </source>
</evidence>
<protein>
    <submittedName>
        <fullName evidence="3">Chimeric ERCC6-PGBD3 protein</fullName>
    </submittedName>
</protein>
<organism evidence="3 4">
    <name type="scientific">Araneus ventricosus</name>
    <name type="common">Orbweaver spider</name>
    <name type="synonym">Epeira ventricosa</name>
    <dbReference type="NCBI Taxonomy" id="182803"/>
    <lineage>
        <taxon>Eukaryota</taxon>
        <taxon>Metazoa</taxon>
        <taxon>Ecdysozoa</taxon>
        <taxon>Arthropoda</taxon>
        <taxon>Chelicerata</taxon>
        <taxon>Arachnida</taxon>
        <taxon>Araneae</taxon>
        <taxon>Araneomorphae</taxon>
        <taxon>Entelegynae</taxon>
        <taxon>Araneoidea</taxon>
        <taxon>Araneidae</taxon>
        <taxon>Araneus</taxon>
    </lineage>
</organism>
<name>A0A4Y2VJF0_ARAVE</name>
<feature type="compositionally biased region" description="Basic residues" evidence="1">
    <location>
        <begin position="396"/>
        <end position="406"/>
    </location>
</feature>
<feature type="region of interest" description="Disordered" evidence="1">
    <location>
        <begin position="394"/>
        <end position="432"/>
    </location>
</feature>
<dbReference type="PANTHER" id="PTHR46599">
    <property type="entry name" value="PIGGYBAC TRANSPOSABLE ELEMENT-DERIVED PROTEIN 4"/>
    <property type="match status" value="1"/>
</dbReference>
<dbReference type="OrthoDB" id="6433285at2759"/>
<gene>
    <name evidence="3" type="primary">CSB-PGBD3_13</name>
    <name evidence="3" type="ORF">AVEN_187183_1</name>
</gene>